<dbReference type="GO" id="GO:0008143">
    <property type="term" value="F:poly(A) binding"/>
    <property type="evidence" value="ECO:0007669"/>
    <property type="project" value="TreeGrafter"/>
</dbReference>
<dbReference type="SMART" id="SM00360">
    <property type="entry name" value="RRM"/>
    <property type="match status" value="1"/>
</dbReference>
<dbReference type="InterPro" id="IPR000504">
    <property type="entry name" value="RRM_dom"/>
</dbReference>
<reference evidence="6 7" key="1">
    <citation type="submission" date="2024-03" db="EMBL/GenBank/DDBJ databases">
        <title>The Acrasis kona genome and developmental transcriptomes reveal deep origins of eukaryotic multicellular pathways.</title>
        <authorList>
            <person name="Sheikh S."/>
            <person name="Fu C.-J."/>
            <person name="Brown M.W."/>
            <person name="Baldauf S.L."/>
        </authorList>
    </citation>
    <scope>NUCLEOTIDE SEQUENCE [LARGE SCALE GENOMIC DNA]</scope>
    <source>
        <strain evidence="6 7">ATCC MYA-3509</strain>
    </source>
</reference>
<name>A0AAW2YJ17_9EUKA</name>
<feature type="compositionally biased region" description="Basic residues" evidence="4">
    <location>
        <begin position="152"/>
        <end position="172"/>
    </location>
</feature>
<dbReference type="InterPro" id="IPR035979">
    <property type="entry name" value="RBD_domain_sf"/>
</dbReference>
<gene>
    <name evidence="6" type="ORF">AKO1_008193</name>
</gene>
<dbReference type="AlphaFoldDB" id="A0AAW2YJ17"/>
<dbReference type="PANTHER" id="PTHR23236:SF12">
    <property type="entry name" value="EUKARYOTIC INITIATION FACTOR 4B-RELATED"/>
    <property type="match status" value="1"/>
</dbReference>
<dbReference type="EMBL" id="JAOPGA020000182">
    <property type="protein sequence ID" value="KAL0477476.1"/>
    <property type="molecule type" value="Genomic_DNA"/>
</dbReference>
<evidence type="ECO:0000256" key="2">
    <source>
        <dbReference type="PROSITE-ProRule" id="PRU00176"/>
    </source>
</evidence>
<dbReference type="Proteomes" id="UP001431209">
    <property type="component" value="Unassembled WGS sequence"/>
</dbReference>
<feature type="region of interest" description="Disordered" evidence="4">
    <location>
        <begin position="131"/>
        <end position="180"/>
    </location>
</feature>
<dbReference type="CDD" id="cd12306">
    <property type="entry name" value="RRM_II_PABPs"/>
    <property type="match status" value="1"/>
</dbReference>
<organism evidence="6 7">
    <name type="scientific">Acrasis kona</name>
    <dbReference type="NCBI Taxonomy" id="1008807"/>
    <lineage>
        <taxon>Eukaryota</taxon>
        <taxon>Discoba</taxon>
        <taxon>Heterolobosea</taxon>
        <taxon>Tetramitia</taxon>
        <taxon>Eutetramitia</taxon>
        <taxon>Acrasidae</taxon>
        <taxon>Acrasis</taxon>
    </lineage>
</organism>
<evidence type="ECO:0000256" key="4">
    <source>
        <dbReference type="SAM" id="MobiDB-lite"/>
    </source>
</evidence>
<feature type="coiled-coil region" evidence="3">
    <location>
        <begin position="15"/>
        <end position="49"/>
    </location>
</feature>
<dbReference type="Pfam" id="PF00076">
    <property type="entry name" value="RRM_1"/>
    <property type="match status" value="1"/>
</dbReference>
<dbReference type="GO" id="GO:0005737">
    <property type="term" value="C:cytoplasm"/>
    <property type="evidence" value="ECO:0007669"/>
    <property type="project" value="TreeGrafter"/>
</dbReference>
<dbReference type="SUPFAM" id="SSF54928">
    <property type="entry name" value="RNA-binding domain, RBD"/>
    <property type="match status" value="1"/>
</dbReference>
<feature type="domain" description="RRM" evidence="5">
    <location>
        <begin position="63"/>
        <end position="139"/>
    </location>
</feature>
<evidence type="ECO:0000259" key="5">
    <source>
        <dbReference type="PROSITE" id="PS50102"/>
    </source>
</evidence>
<sequence>MSEADTTTPKETGEVEAIDAEIEAMKRRVAEMEEEAKKINMMQNQLEKDLTSVSETKEEVDARSVYVGNVDYESVPEELQKHFESCGTINRVTILTDRFGGPKGYAYVEFLEKEAVDEAVKLDGSTFHDRPLKVNPKRTNVPGVSMNPRGAFRGRPRGRGFRARGRGGFRGRGRPEYHPY</sequence>
<protein>
    <submittedName>
        <fullName evidence="6">Polyadenylate-binding protein</fullName>
    </submittedName>
</protein>
<proteinExistence type="predicted"/>
<comment type="caution">
    <text evidence="6">The sequence shown here is derived from an EMBL/GenBank/DDBJ whole genome shotgun (WGS) entry which is preliminary data.</text>
</comment>
<dbReference type="PROSITE" id="PS50102">
    <property type="entry name" value="RRM"/>
    <property type="match status" value="1"/>
</dbReference>
<keyword evidence="7" id="KW-1185">Reference proteome</keyword>
<dbReference type="Gene3D" id="3.30.70.330">
    <property type="match status" value="1"/>
</dbReference>
<evidence type="ECO:0000313" key="6">
    <source>
        <dbReference type="EMBL" id="KAL0477476.1"/>
    </source>
</evidence>
<accession>A0AAW2YJ17</accession>
<keyword evidence="1 2" id="KW-0694">RNA-binding</keyword>
<evidence type="ECO:0000313" key="7">
    <source>
        <dbReference type="Proteomes" id="UP001431209"/>
    </source>
</evidence>
<keyword evidence="3" id="KW-0175">Coiled coil</keyword>
<dbReference type="InterPro" id="IPR012677">
    <property type="entry name" value="Nucleotide-bd_a/b_plait_sf"/>
</dbReference>
<evidence type="ECO:0000256" key="3">
    <source>
        <dbReference type="SAM" id="Coils"/>
    </source>
</evidence>
<dbReference type="PANTHER" id="PTHR23236">
    <property type="entry name" value="EUKARYOTIC TRANSLATION INITIATION FACTOR 4B/4H"/>
    <property type="match status" value="1"/>
</dbReference>
<evidence type="ECO:0000256" key="1">
    <source>
        <dbReference type="ARBA" id="ARBA00022884"/>
    </source>
</evidence>